<keyword evidence="4 5" id="KW-0472">Membrane</keyword>
<dbReference type="GO" id="GO:0016020">
    <property type="term" value="C:membrane"/>
    <property type="evidence" value="ECO:0007669"/>
    <property type="project" value="UniProtKB-SubCell"/>
</dbReference>
<dbReference type="GO" id="GO:0004930">
    <property type="term" value="F:G protein-coupled receptor activity"/>
    <property type="evidence" value="ECO:0007669"/>
    <property type="project" value="InterPro"/>
</dbReference>
<sequence>MAKNVSETILNMTSTMSAIETSNDQGYIQKITYGILQTCQILSFIAYFIVGYYFLSSPKDLKKTLSFHAIFIILLVNFIQLSYDLSEALQYLQAGIVKPSTYANCIIWTFIDSITYYTSLILMTWAAFERHLLIFYPNLFNTQRRRICFHYLPMVIICLYTLSYYFAVDFLYPCVNAFDFSLFICGFVCYMNLPTPNLYSVELIFHQVVPTILIGFFSIALVVRVILARQRLHQSVEWHRYRKMIKQLFSLSSVYLIFSTPFSLNPIAQAVGLPMPFSYIFYANVLTYWTYGIAITFPFIIFFSLPNISKKLKLLCTIRDPQPIQAQA</sequence>
<comment type="caution">
    <text evidence="7">The sequence shown here is derived from an EMBL/GenBank/DDBJ whole genome shotgun (WGS) entry which is preliminary data.</text>
</comment>
<feature type="transmembrane region" description="Helical" evidence="5">
    <location>
        <begin position="31"/>
        <end position="55"/>
    </location>
</feature>
<gene>
    <name evidence="7" type="ORF">GRG538_LOCUS25100</name>
</gene>
<evidence type="ECO:0000313" key="7">
    <source>
        <dbReference type="EMBL" id="CAF3649089.1"/>
    </source>
</evidence>
<reference evidence="7" key="1">
    <citation type="submission" date="2021-02" db="EMBL/GenBank/DDBJ databases">
        <authorList>
            <person name="Nowell W R."/>
        </authorList>
    </citation>
    <scope>NUCLEOTIDE SEQUENCE</scope>
</reference>
<accession>A0A818QZ52</accession>
<comment type="subcellular location">
    <subcellularLocation>
        <location evidence="1">Membrane</location>
    </subcellularLocation>
</comment>
<keyword evidence="3 5" id="KW-1133">Transmembrane helix</keyword>
<feature type="transmembrane region" description="Helical" evidence="5">
    <location>
        <begin position="149"/>
        <end position="167"/>
    </location>
</feature>
<dbReference type="InterPro" id="IPR017452">
    <property type="entry name" value="GPCR_Rhodpsn_7TM"/>
</dbReference>
<feature type="transmembrane region" description="Helical" evidence="5">
    <location>
        <begin position="288"/>
        <end position="305"/>
    </location>
</feature>
<feature type="domain" description="G-protein coupled receptors family 1 profile" evidence="6">
    <location>
        <begin position="39"/>
        <end position="301"/>
    </location>
</feature>
<name>A0A818QZ52_9BILA</name>
<dbReference type="SUPFAM" id="SSF81321">
    <property type="entry name" value="Family A G protein-coupled receptor-like"/>
    <property type="match status" value="1"/>
</dbReference>
<feature type="transmembrane region" description="Helical" evidence="5">
    <location>
        <begin position="204"/>
        <end position="227"/>
    </location>
</feature>
<dbReference type="AlphaFoldDB" id="A0A818QZ52"/>
<evidence type="ECO:0000259" key="6">
    <source>
        <dbReference type="PROSITE" id="PS50262"/>
    </source>
</evidence>
<keyword evidence="2 5" id="KW-0812">Transmembrane</keyword>
<proteinExistence type="predicted"/>
<dbReference type="Gene3D" id="1.20.1070.10">
    <property type="entry name" value="Rhodopsin 7-helix transmembrane proteins"/>
    <property type="match status" value="1"/>
</dbReference>
<evidence type="ECO:0000313" key="8">
    <source>
        <dbReference type="Proteomes" id="UP000663872"/>
    </source>
</evidence>
<dbReference type="InterPro" id="IPR000276">
    <property type="entry name" value="GPCR_Rhodpsn"/>
</dbReference>
<evidence type="ECO:0000256" key="3">
    <source>
        <dbReference type="ARBA" id="ARBA00022989"/>
    </source>
</evidence>
<feature type="transmembrane region" description="Helical" evidence="5">
    <location>
        <begin position="248"/>
        <end position="268"/>
    </location>
</feature>
<feature type="transmembrane region" description="Helical" evidence="5">
    <location>
        <begin position="106"/>
        <end position="128"/>
    </location>
</feature>
<dbReference type="PROSITE" id="PS50262">
    <property type="entry name" value="G_PROTEIN_RECEP_F1_2"/>
    <property type="match status" value="1"/>
</dbReference>
<evidence type="ECO:0000256" key="5">
    <source>
        <dbReference type="SAM" id="Phobius"/>
    </source>
</evidence>
<dbReference type="Proteomes" id="UP000663872">
    <property type="component" value="Unassembled WGS sequence"/>
</dbReference>
<organism evidence="7 8">
    <name type="scientific">Rotaria socialis</name>
    <dbReference type="NCBI Taxonomy" id="392032"/>
    <lineage>
        <taxon>Eukaryota</taxon>
        <taxon>Metazoa</taxon>
        <taxon>Spiralia</taxon>
        <taxon>Gnathifera</taxon>
        <taxon>Rotifera</taxon>
        <taxon>Eurotatoria</taxon>
        <taxon>Bdelloidea</taxon>
        <taxon>Philodinida</taxon>
        <taxon>Philodinidae</taxon>
        <taxon>Rotaria</taxon>
    </lineage>
</organism>
<evidence type="ECO:0000256" key="2">
    <source>
        <dbReference type="ARBA" id="ARBA00022692"/>
    </source>
</evidence>
<protein>
    <recommendedName>
        <fullName evidence="6">G-protein coupled receptors family 1 profile domain-containing protein</fullName>
    </recommendedName>
</protein>
<evidence type="ECO:0000256" key="4">
    <source>
        <dbReference type="ARBA" id="ARBA00023136"/>
    </source>
</evidence>
<dbReference type="EMBL" id="CAJNYT010004265">
    <property type="protein sequence ID" value="CAF3649089.1"/>
    <property type="molecule type" value="Genomic_DNA"/>
</dbReference>
<evidence type="ECO:0000256" key="1">
    <source>
        <dbReference type="ARBA" id="ARBA00004370"/>
    </source>
</evidence>
<dbReference type="Pfam" id="PF00001">
    <property type="entry name" value="7tm_1"/>
    <property type="match status" value="1"/>
</dbReference>
<feature type="transmembrane region" description="Helical" evidence="5">
    <location>
        <begin position="67"/>
        <end position="86"/>
    </location>
</feature>